<proteinExistence type="predicted"/>
<dbReference type="Gene3D" id="3.20.20.80">
    <property type="entry name" value="Glycosidases"/>
    <property type="match status" value="1"/>
</dbReference>
<evidence type="ECO:0000313" key="2">
    <source>
        <dbReference type="Proteomes" id="UP000199494"/>
    </source>
</evidence>
<gene>
    <name evidence="1" type="ORF">SAMN05421630_107321</name>
</gene>
<dbReference type="InterPro" id="IPR017853">
    <property type="entry name" value="GH"/>
</dbReference>
<dbReference type="KEGG" id="pmad:BAY61_24220"/>
<dbReference type="RefSeq" id="WP_091807255.1">
    <property type="nucleotide sequence ID" value="NZ_CP016353.1"/>
</dbReference>
<accession>A0A222VUJ8</accession>
<protein>
    <submittedName>
        <fullName evidence="1">Uncharacterized protein</fullName>
    </submittedName>
</protein>
<reference evidence="1 2" key="1">
    <citation type="submission" date="2016-10" db="EMBL/GenBank/DDBJ databases">
        <authorList>
            <person name="de Groot N.N."/>
        </authorList>
    </citation>
    <scope>NUCLEOTIDE SEQUENCE [LARGE SCALE GENOMIC DNA]</scope>
    <source>
        <strain evidence="1 2">CGMCC 4.5506</strain>
    </source>
</reference>
<dbReference type="AlphaFoldDB" id="A0A222VUJ8"/>
<evidence type="ECO:0000313" key="1">
    <source>
        <dbReference type="EMBL" id="SDD33087.1"/>
    </source>
</evidence>
<dbReference type="STRING" id="530584.SAMN05421630_107321"/>
<dbReference type="EMBL" id="FMZE01000007">
    <property type="protein sequence ID" value="SDD33087.1"/>
    <property type="molecule type" value="Genomic_DNA"/>
</dbReference>
<dbReference type="Proteomes" id="UP000199494">
    <property type="component" value="Unassembled WGS sequence"/>
</dbReference>
<name>A0A222VUJ8_9PSEU</name>
<sequence length="338" mass="37179">MRGKGITYDTGFLDGGGSTHEPFEPERVRREMRIIKNDLHCTAVRITGGDPHRIDVAARHAFSEGLEVWFSPFTNDLTTAELLDLLADCARRAERLRREGAEVVLVTGAELMLFTKGFLPGASLGERLSLLSEPGPELAAALRELPLRLNDFLREAVALARENFGGKVTYAAIPSEPVDWDPFDIVGVDAYYSAQVADNYADAIRKLAGGGKPVAITEFGCTTFKGAIDLGAHGMSMVDWDEHGRAVGLKGDFVRDETEQVRYLRESLDLFEDAGIDTAFWCTFATYNLPHREAPDTDLDVASYGLVRVLEDGCGETYPELPWEPKAAFAALGDRYRA</sequence>
<dbReference type="OrthoDB" id="151193at2"/>
<organism evidence="1 2">
    <name type="scientific">Prauserella marina</name>
    <dbReference type="NCBI Taxonomy" id="530584"/>
    <lineage>
        <taxon>Bacteria</taxon>
        <taxon>Bacillati</taxon>
        <taxon>Actinomycetota</taxon>
        <taxon>Actinomycetes</taxon>
        <taxon>Pseudonocardiales</taxon>
        <taxon>Pseudonocardiaceae</taxon>
        <taxon>Prauserella</taxon>
    </lineage>
</organism>
<dbReference type="SUPFAM" id="SSF51445">
    <property type="entry name" value="(Trans)glycosidases"/>
    <property type="match status" value="1"/>
</dbReference>
<keyword evidence="2" id="KW-1185">Reference proteome</keyword>